<keyword evidence="3" id="KW-1185">Reference proteome</keyword>
<comment type="caution">
    <text evidence="2">The sequence shown here is derived from an EMBL/GenBank/DDBJ whole genome shotgun (WGS) entry which is preliminary data.</text>
</comment>
<name>A0A9Q1QA23_9CARY</name>
<protein>
    <submittedName>
        <fullName evidence="2">Uncharacterized protein</fullName>
    </submittedName>
</protein>
<reference evidence="2" key="1">
    <citation type="submission" date="2022-04" db="EMBL/GenBank/DDBJ databases">
        <title>Carnegiea gigantea Genome sequencing and assembly v2.</title>
        <authorList>
            <person name="Copetti D."/>
            <person name="Sanderson M.J."/>
            <person name="Burquez A."/>
            <person name="Wojciechowski M.F."/>
        </authorList>
    </citation>
    <scope>NUCLEOTIDE SEQUENCE</scope>
    <source>
        <strain evidence="2">SGP5-SGP5p</strain>
        <tissue evidence="2">Aerial part</tissue>
    </source>
</reference>
<dbReference type="Proteomes" id="UP001153076">
    <property type="component" value="Unassembled WGS sequence"/>
</dbReference>
<organism evidence="2 3">
    <name type="scientific">Carnegiea gigantea</name>
    <dbReference type="NCBI Taxonomy" id="171969"/>
    <lineage>
        <taxon>Eukaryota</taxon>
        <taxon>Viridiplantae</taxon>
        <taxon>Streptophyta</taxon>
        <taxon>Embryophyta</taxon>
        <taxon>Tracheophyta</taxon>
        <taxon>Spermatophyta</taxon>
        <taxon>Magnoliopsida</taxon>
        <taxon>eudicotyledons</taxon>
        <taxon>Gunneridae</taxon>
        <taxon>Pentapetalae</taxon>
        <taxon>Caryophyllales</taxon>
        <taxon>Cactineae</taxon>
        <taxon>Cactaceae</taxon>
        <taxon>Cactoideae</taxon>
        <taxon>Echinocereeae</taxon>
        <taxon>Carnegiea</taxon>
    </lineage>
</organism>
<evidence type="ECO:0000256" key="1">
    <source>
        <dbReference type="SAM" id="MobiDB-lite"/>
    </source>
</evidence>
<feature type="compositionally biased region" description="Basic and acidic residues" evidence="1">
    <location>
        <begin position="47"/>
        <end position="60"/>
    </location>
</feature>
<feature type="region of interest" description="Disordered" evidence="1">
    <location>
        <begin position="30"/>
        <end position="63"/>
    </location>
</feature>
<feature type="region of interest" description="Disordered" evidence="1">
    <location>
        <begin position="80"/>
        <end position="107"/>
    </location>
</feature>
<accession>A0A9Q1QA23</accession>
<dbReference type="EMBL" id="JAKOGI010000541">
    <property type="protein sequence ID" value="KAJ8433425.1"/>
    <property type="molecule type" value="Genomic_DNA"/>
</dbReference>
<sequence length="184" mass="20567">MASKVEGPQKQTSEEKQKFFDKVKANVLSSSGQKMTSAPAAKHTVKQKKESLRADGEQKAIDGSNAKLIAKTRLKPEANEEILAKKDNKKHVGASTTPKKSEKVDPSAIMRKRRPKKLRLVYHSPYVIRLTNQNPLQSFEESEPELKELEVSEIKKAENNVNVSNFATTIDKEEKEPGLIQEAS</sequence>
<gene>
    <name evidence="2" type="ORF">Cgig2_024761</name>
</gene>
<proteinExistence type="predicted"/>
<evidence type="ECO:0000313" key="2">
    <source>
        <dbReference type="EMBL" id="KAJ8433425.1"/>
    </source>
</evidence>
<evidence type="ECO:0000313" key="3">
    <source>
        <dbReference type="Proteomes" id="UP001153076"/>
    </source>
</evidence>
<dbReference type="AlphaFoldDB" id="A0A9Q1QA23"/>